<name>A0ABN1GTX3_9ACTN</name>
<feature type="transmembrane region" description="Helical" evidence="7">
    <location>
        <begin position="6"/>
        <end position="27"/>
    </location>
</feature>
<keyword evidence="3 7" id="KW-0812">Transmembrane</keyword>
<dbReference type="Proteomes" id="UP001500957">
    <property type="component" value="Unassembled WGS sequence"/>
</dbReference>
<keyword evidence="9" id="KW-1185">Reference proteome</keyword>
<dbReference type="PANTHER" id="PTHR30482:SF10">
    <property type="entry name" value="HIGH-AFFINITY BRANCHED-CHAIN AMINO ACID TRANSPORT PROTEIN BRAE"/>
    <property type="match status" value="1"/>
</dbReference>
<reference evidence="8 9" key="1">
    <citation type="journal article" date="2019" name="Int. J. Syst. Evol. Microbiol.">
        <title>The Global Catalogue of Microorganisms (GCM) 10K type strain sequencing project: providing services to taxonomists for standard genome sequencing and annotation.</title>
        <authorList>
            <consortium name="The Broad Institute Genomics Platform"/>
            <consortium name="The Broad Institute Genome Sequencing Center for Infectious Disease"/>
            <person name="Wu L."/>
            <person name="Ma J."/>
        </authorList>
    </citation>
    <scope>NUCLEOTIDE SEQUENCE [LARGE SCALE GENOMIC DNA]</scope>
    <source>
        <strain evidence="8 9">JCM 10671</strain>
    </source>
</reference>
<gene>
    <name evidence="8" type="ORF">GCM10009547_22440</name>
</gene>
<feature type="transmembrane region" description="Helical" evidence="7">
    <location>
        <begin position="92"/>
        <end position="115"/>
    </location>
</feature>
<dbReference type="RefSeq" id="WP_344604677.1">
    <property type="nucleotide sequence ID" value="NZ_BAAAHE010000016.1"/>
</dbReference>
<feature type="transmembrane region" description="Helical" evidence="7">
    <location>
        <begin position="529"/>
        <end position="547"/>
    </location>
</feature>
<sequence length="637" mass="67456">MSEYVPYLVFGLVYGSIYGLAAMGLVLTYRTSGLFNFGHGAVGAGAAYAFYELREQRGLPWPVAALLAIGVFGAILGLALERMARGLARVPVSYQIVGTIGLLLLIRATATWIYGSEYRLFEPFLPRDEAFTVSGVSVTWDSVITLTSVTAAAVGLYLLVERSRLGVMMRAVVDDPALLDTAGVAPTRVRQQAWLIGSCFAAASGVLLASQQQQLDATLLSLLVVQAFGAAALGSFRSLPLAYAGGLAIGVAQKLVSKETATREWLQGLDFNLPFIVLFIALLVLGRRRLGDLGSQVRARAAAPMVVPPQLRFLVMSLVLLGAVLVPHVVGSRLPVWINAMSQVLLFLSLGLLVHTSGQVSLCQMGLAAVGAAAFAHAVSNDVPWGLAVLFAGLMAVPVGAVVAIPAIRLSGLFLALATLGFGIFIAQFFYVKSYMFGLADLKTSRPAGFTSDTAYYYLLLMFAVAGIGLVMAIERARLGRLLRSLGDSPTALATLGTSANVTRVLVFCISAFLAGISGALYAGQFGSVSGTSFNFVFSLVLLAVLAISGRSTVTCAIVGPLFMFVGPAYNVGFEDGFQVLFGLGAILAAVYATRRPNLPLRKWARESSWRKESTTRARVADARAAERSREPVGAGR</sequence>
<dbReference type="Pfam" id="PF02653">
    <property type="entry name" value="BPD_transp_2"/>
    <property type="match status" value="2"/>
</dbReference>
<evidence type="ECO:0000313" key="9">
    <source>
        <dbReference type="Proteomes" id="UP001500957"/>
    </source>
</evidence>
<evidence type="ECO:0000256" key="3">
    <source>
        <dbReference type="ARBA" id="ARBA00022692"/>
    </source>
</evidence>
<evidence type="ECO:0000256" key="4">
    <source>
        <dbReference type="ARBA" id="ARBA00022989"/>
    </source>
</evidence>
<dbReference type="CDD" id="cd06582">
    <property type="entry name" value="TM_PBP1_LivH_like"/>
    <property type="match status" value="1"/>
</dbReference>
<evidence type="ECO:0000256" key="1">
    <source>
        <dbReference type="ARBA" id="ARBA00004651"/>
    </source>
</evidence>
<evidence type="ECO:0000256" key="2">
    <source>
        <dbReference type="ARBA" id="ARBA00022475"/>
    </source>
</evidence>
<feature type="transmembrane region" description="Helical" evidence="7">
    <location>
        <begin position="412"/>
        <end position="432"/>
    </location>
</feature>
<evidence type="ECO:0000256" key="6">
    <source>
        <dbReference type="SAM" id="MobiDB-lite"/>
    </source>
</evidence>
<comment type="caution">
    <text evidence="8">The sequence shown here is derived from an EMBL/GenBank/DDBJ whole genome shotgun (WGS) entry which is preliminary data.</text>
</comment>
<comment type="subcellular location">
    <subcellularLocation>
        <location evidence="1">Cell membrane</location>
        <topology evidence="1">Multi-pass membrane protein</topology>
    </subcellularLocation>
</comment>
<dbReference type="CDD" id="cd06581">
    <property type="entry name" value="TM_PBP1_LivM_like"/>
    <property type="match status" value="1"/>
</dbReference>
<evidence type="ECO:0000256" key="7">
    <source>
        <dbReference type="SAM" id="Phobius"/>
    </source>
</evidence>
<feature type="transmembrane region" description="Helical" evidence="7">
    <location>
        <begin position="63"/>
        <end position="80"/>
    </location>
</feature>
<feature type="transmembrane region" description="Helical" evidence="7">
    <location>
        <begin position="385"/>
        <end position="405"/>
    </location>
</feature>
<feature type="transmembrane region" description="Helical" evidence="7">
    <location>
        <begin position="311"/>
        <end position="330"/>
    </location>
</feature>
<feature type="compositionally biased region" description="Basic and acidic residues" evidence="6">
    <location>
        <begin position="609"/>
        <end position="631"/>
    </location>
</feature>
<accession>A0ABN1GTX3</accession>
<evidence type="ECO:0000256" key="5">
    <source>
        <dbReference type="ARBA" id="ARBA00023136"/>
    </source>
</evidence>
<keyword evidence="5 7" id="KW-0472">Membrane</keyword>
<dbReference type="PANTHER" id="PTHR30482">
    <property type="entry name" value="HIGH-AFFINITY BRANCHED-CHAIN AMINO ACID TRANSPORT SYSTEM PERMEASE"/>
    <property type="match status" value="1"/>
</dbReference>
<feature type="transmembrane region" description="Helical" evidence="7">
    <location>
        <begin position="271"/>
        <end position="290"/>
    </location>
</feature>
<keyword evidence="4 7" id="KW-1133">Transmembrane helix</keyword>
<feature type="transmembrane region" description="Helical" evidence="7">
    <location>
        <begin position="554"/>
        <end position="571"/>
    </location>
</feature>
<dbReference type="EMBL" id="BAAAHE010000016">
    <property type="protein sequence ID" value="GAA0619483.1"/>
    <property type="molecule type" value="Genomic_DNA"/>
</dbReference>
<feature type="transmembrane region" description="Helical" evidence="7">
    <location>
        <begin position="135"/>
        <end position="160"/>
    </location>
</feature>
<feature type="region of interest" description="Disordered" evidence="6">
    <location>
        <begin position="609"/>
        <end position="637"/>
    </location>
</feature>
<keyword evidence="2" id="KW-1003">Cell membrane</keyword>
<feature type="transmembrane region" description="Helical" evidence="7">
    <location>
        <begin position="455"/>
        <end position="474"/>
    </location>
</feature>
<dbReference type="InterPro" id="IPR043428">
    <property type="entry name" value="LivM-like"/>
</dbReference>
<organism evidence="8 9">
    <name type="scientific">Sporichthya brevicatena</name>
    <dbReference type="NCBI Taxonomy" id="171442"/>
    <lineage>
        <taxon>Bacteria</taxon>
        <taxon>Bacillati</taxon>
        <taxon>Actinomycetota</taxon>
        <taxon>Actinomycetes</taxon>
        <taxon>Sporichthyales</taxon>
        <taxon>Sporichthyaceae</taxon>
        <taxon>Sporichthya</taxon>
    </lineage>
</organism>
<feature type="transmembrane region" description="Helical" evidence="7">
    <location>
        <begin position="577"/>
        <end position="594"/>
    </location>
</feature>
<evidence type="ECO:0008006" key="10">
    <source>
        <dbReference type="Google" id="ProtNLM"/>
    </source>
</evidence>
<dbReference type="InterPro" id="IPR001851">
    <property type="entry name" value="ABC_transp_permease"/>
</dbReference>
<protein>
    <recommendedName>
        <fullName evidence="10">Branched-chain amino acid ABC transporter permease</fullName>
    </recommendedName>
</protein>
<feature type="transmembrane region" description="Helical" evidence="7">
    <location>
        <begin position="505"/>
        <end position="523"/>
    </location>
</feature>
<proteinExistence type="predicted"/>
<evidence type="ECO:0000313" key="8">
    <source>
        <dbReference type="EMBL" id="GAA0619483.1"/>
    </source>
</evidence>